<evidence type="ECO:0000256" key="3">
    <source>
        <dbReference type="SAM" id="Phobius"/>
    </source>
</evidence>
<dbReference type="CDD" id="cd05826">
    <property type="entry name" value="Sortase_B"/>
    <property type="match status" value="1"/>
</dbReference>
<proteinExistence type="predicted"/>
<dbReference type="Proteomes" id="UP000028098">
    <property type="component" value="Unassembled WGS sequence"/>
</dbReference>
<dbReference type="RefSeq" id="WP_042902310.1">
    <property type="nucleotide sequence ID" value="NZ_JPGB01000004.1"/>
</dbReference>
<reference evidence="4 5" key="1">
    <citation type="submission" date="2014-05" db="EMBL/GenBank/DDBJ databases">
        <authorList>
            <person name="Daugherty S.C."/>
            <person name="Tallon L.J."/>
            <person name="Sadzewicz L."/>
            <person name="Kilian M."/>
            <person name="Tettelin H."/>
        </authorList>
    </citation>
    <scope>NUCLEOTIDE SEQUENCE [LARGE SCALE GENOMIC DNA]</scope>
    <source>
        <strain evidence="4 5">SK143</strain>
    </source>
</reference>
<sequence length="333" mass="38393">MKIKREKPKRSLSRRLVLAVDALMNHILLLLAALVFLFGFYALWDANQVYSQASSSEYEAYRPVSTSEKEELASFSDFHKLQQVNPEVLGWINVYGTNIDYPLVQAKDNEKYLNKDSKGEFAATGAIFLEARNESKFEDFNTIIYGHHVENGVMFGDVAKFSDKEFFDQHRYGSIYYNGVEKGLEIFEMLEVDAYDFNIYDPGINGDNRRQEYIDHLLSVAIHKRDITLGPNDHIILLSTCFLDVTNGRHIVVAKITDTVPKNTFHTKKSKPFPYSVFDDSSLGRFLSSIPLWIWYIILFILLLLLIFLLIILYLILCRRREAKEEGADTITD</sequence>
<keyword evidence="3" id="KW-0812">Transmembrane</keyword>
<feature type="transmembrane region" description="Helical" evidence="3">
    <location>
        <begin position="16"/>
        <end position="44"/>
    </location>
</feature>
<comment type="caution">
    <text evidence="4">The sequence shown here is derived from an EMBL/GenBank/DDBJ whole genome shotgun (WGS) entry which is preliminary data.</text>
</comment>
<dbReference type="InterPro" id="IPR023365">
    <property type="entry name" value="Sortase_dom-sf"/>
</dbReference>
<dbReference type="STRING" id="1303.SORDD17_00454"/>
<dbReference type="Gene3D" id="2.40.260.10">
    <property type="entry name" value="Sortase"/>
    <property type="match status" value="1"/>
</dbReference>
<dbReference type="GO" id="GO:0016787">
    <property type="term" value="F:hydrolase activity"/>
    <property type="evidence" value="ECO:0007669"/>
    <property type="project" value="UniProtKB-KW"/>
</dbReference>
<dbReference type="NCBIfam" id="TIGR03064">
    <property type="entry name" value="sortase_srtB"/>
    <property type="match status" value="1"/>
</dbReference>
<dbReference type="InterPro" id="IPR005754">
    <property type="entry name" value="Sortase"/>
</dbReference>
<keyword evidence="3" id="KW-1133">Transmembrane helix</keyword>
<dbReference type="EMBL" id="JPGB01000004">
    <property type="protein sequence ID" value="KEQ50602.1"/>
    <property type="molecule type" value="Genomic_DNA"/>
</dbReference>
<evidence type="ECO:0000256" key="1">
    <source>
        <dbReference type="ARBA" id="ARBA00022801"/>
    </source>
</evidence>
<evidence type="ECO:0000313" key="5">
    <source>
        <dbReference type="Proteomes" id="UP000028098"/>
    </source>
</evidence>
<keyword evidence="3" id="KW-0472">Membrane</keyword>
<evidence type="ECO:0000313" key="4">
    <source>
        <dbReference type="EMBL" id="KEQ50602.1"/>
    </source>
</evidence>
<feature type="active site" description="Proton donor/acceptor" evidence="2">
    <location>
        <position position="147"/>
    </location>
</feature>
<dbReference type="Pfam" id="PF04203">
    <property type="entry name" value="Sortase"/>
    <property type="match status" value="1"/>
</dbReference>
<gene>
    <name evidence="4" type="ORF">SK143_0657</name>
</gene>
<organism evidence="4 5">
    <name type="scientific">Streptococcus oralis</name>
    <dbReference type="NCBI Taxonomy" id="1303"/>
    <lineage>
        <taxon>Bacteria</taxon>
        <taxon>Bacillati</taxon>
        <taxon>Bacillota</taxon>
        <taxon>Bacilli</taxon>
        <taxon>Lactobacillales</taxon>
        <taxon>Streptococcaceae</taxon>
        <taxon>Streptococcus</taxon>
    </lineage>
</organism>
<accession>A0A081R5X9</accession>
<name>A0A081R5X9_STROR</name>
<keyword evidence="1" id="KW-0378">Hydrolase</keyword>
<protein>
    <submittedName>
        <fullName evidence="4">Sortase, SrtB family</fullName>
    </submittedName>
</protein>
<feature type="active site" description="Acyl-thioester intermediate" evidence="2">
    <location>
        <position position="241"/>
    </location>
</feature>
<dbReference type="InterPro" id="IPR009835">
    <property type="entry name" value="SrtB"/>
</dbReference>
<dbReference type="AlphaFoldDB" id="A0A081R5X9"/>
<feature type="transmembrane region" description="Helical" evidence="3">
    <location>
        <begin position="293"/>
        <end position="317"/>
    </location>
</feature>
<dbReference type="SUPFAM" id="SSF63817">
    <property type="entry name" value="Sortase"/>
    <property type="match status" value="1"/>
</dbReference>
<dbReference type="PATRIC" id="fig|1303.44.peg.614"/>
<evidence type="ECO:0000256" key="2">
    <source>
        <dbReference type="PIRSR" id="PIRSR605754-1"/>
    </source>
</evidence>